<dbReference type="EMBL" id="NMVI01000011">
    <property type="protein sequence ID" value="OYN88823.1"/>
    <property type="molecule type" value="Genomic_DNA"/>
</dbReference>
<dbReference type="RefSeq" id="WP_094450038.1">
    <property type="nucleotide sequence ID" value="NZ_NMVI01000011.1"/>
</dbReference>
<evidence type="ECO:0000313" key="2">
    <source>
        <dbReference type="Proteomes" id="UP000216533"/>
    </source>
</evidence>
<evidence type="ECO:0000313" key="1">
    <source>
        <dbReference type="EMBL" id="OYN88823.1"/>
    </source>
</evidence>
<protein>
    <submittedName>
        <fullName evidence="1">Uncharacterized protein</fullName>
    </submittedName>
</protein>
<accession>A0A255EL06</accession>
<organism evidence="1 2">
    <name type="scientific">Parenemella sanctibonifatiensis</name>
    <dbReference type="NCBI Taxonomy" id="2016505"/>
    <lineage>
        <taxon>Bacteria</taxon>
        <taxon>Bacillati</taxon>
        <taxon>Actinomycetota</taxon>
        <taxon>Actinomycetes</taxon>
        <taxon>Propionibacteriales</taxon>
        <taxon>Propionibacteriaceae</taxon>
        <taxon>Parenemella</taxon>
    </lineage>
</organism>
<reference evidence="1 2" key="1">
    <citation type="submission" date="2017-07" db="EMBL/GenBank/DDBJ databases">
        <title>Draft whole genome sequences of clinical Proprionibacteriaceae strains.</title>
        <authorList>
            <person name="Bernier A.-M."/>
            <person name="Bernard K."/>
            <person name="Domingo M.-C."/>
        </authorList>
    </citation>
    <scope>NUCLEOTIDE SEQUENCE [LARGE SCALE GENOMIC DNA]</scope>
    <source>
        <strain evidence="1 2">NML 160184</strain>
    </source>
</reference>
<proteinExistence type="predicted"/>
<name>A0A255EL06_9ACTN</name>
<gene>
    <name evidence="1" type="ORF">CGZ92_03715</name>
</gene>
<dbReference type="Proteomes" id="UP000216533">
    <property type="component" value="Unassembled WGS sequence"/>
</dbReference>
<comment type="caution">
    <text evidence="1">The sequence shown here is derived from an EMBL/GenBank/DDBJ whole genome shotgun (WGS) entry which is preliminary data.</text>
</comment>
<sequence length="147" mass="15123">MGTKKLDLAPLAGCTYLRRLALSVAKAPSIAFITELPELAHLNLEEPAELTPVTSSTVVALGLFAPVDLAPLLDADQLRQINLFDEAASGPDAPRLLAELAGHGVAVVAHESEAGTLLAAAQAAGVHAETINRLVVLAADAAAAEQY</sequence>
<dbReference type="AlphaFoldDB" id="A0A255EL06"/>